<proteinExistence type="predicted"/>
<sequence length="76" mass="9010">MEDYQNNNYRKTMKLIYYDLPILLQNILCSSYKCVGYDDLEEDFEYTKKYIDEARKVANLTLDGQLATLKNIISKN</sequence>
<dbReference type="EMBL" id="QMAU01000027">
    <property type="protein sequence ID" value="RXI56937.1"/>
    <property type="molecule type" value="Genomic_DNA"/>
</dbReference>
<gene>
    <name evidence="1" type="ORF">DP131_06465</name>
</gene>
<comment type="caution">
    <text evidence="1">The sequence shown here is derived from an EMBL/GenBank/DDBJ whole genome shotgun (WGS) entry which is preliminary data.</text>
</comment>
<dbReference type="Proteomes" id="UP000290273">
    <property type="component" value="Unassembled WGS sequence"/>
</dbReference>
<evidence type="ECO:0000313" key="1">
    <source>
        <dbReference type="EMBL" id="RXI56937.1"/>
    </source>
</evidence>
<dbReference type="RefSeq" id="WP_128993131.1">
    <property type="nucleotide sequence ID" value="NZ_QMAU01000027.1"/>
</dbReference>
<name>A0ABY0EQQ7_CLOTA</name>
<organism evidence="1 2">
    <name type="scientific">Clostridium tetani</name>
    <dbReference type="NCBI Taxonomy" id="1513"/>
    <lineage>
        <taxon>Bacteria</taxon>
        <taxon>Bacillati</taxon>
        <taxon>Bacillota</taxon>
        <taxon>Clostridia</taxon>
        <taxon>Eubacteriales</taxon>
        <taxon>Clostridiaceae</taxon>
        <taxon>Clostridium</taxon>
    </lineage>
</organism>
<protein>
    <submittedName>
        <fullName evidence="1">Uncharacterized protein</fullName>
    </submittedName>
</protein>
<accession>A0ABY0EQQ7</accession>
<evidence type="ECO:0000313" key="2">
    <source>
        <dbReference type="Proteomes" id="UP000290273"/>
    </source>
</evidence>
<reference evidence="1 2" key="1">
    <citation type="submission" date="2018-06" db="EMBL/GenBank/DDBJ databases">
        <title>Genome conservation of Clostridium tetani.</title>
        <authorList>
            <person name="Bruggemann H."/>
            <person name="Popoff M.R."/>
        </authorList>
    </citation>
    <scope>NUCLEOTIDE SEQUENCE [LARGE SCALE GENOMIC DNA]</scope>
    <source>
        <strain evidence="1 2">63.05</strain>
    </source>
</reference>